<name>A0AAE0YDM2_9GAST</name>
<protein>
    <submittedName>
        <fullName evidence="1">Uncharacterized protein</fullName>
    </submittedName>
</protein>
<evidence type="ECO:0000313" key="1">
    <source>
        <dbReference type="EMBL" id="KAK3742146.1"/>
    </source>
</evidence>
<gene>
    <name evidence="1" type="ORF">RRG08_008547</name>
</gene>
<dbReference type="EMBL" id="JAWDGP010006374">
    <property type="protein sequence ID" value="KAK3742146.1"/>
    <property type="molecule type" value="Genomic_DNA"/>
</dbReference>
<keyword evidence="2" id="KW-1185">Reference proteome</keyword>
<accession>A0AAE0YDM2</accession>
<proteinExistence type="predicted"/>
<organism evidence="1 2">
    <name type="scientific">Elysia crispata</name>
    <name type="common">lettuce slug</name>
    <dbReference type="NCBI Taxonomy" id="231223"/>
    <lineage>
        <taxon>Eukaryota</taxon>
        <taxon>Metazoa</taxon>
        <taxon>Spiralia</taxon>
        <taxon>Lophotrochozoa</taxon>
        <taxon>Mollusca</taxon>
        <taxon>Gastropoda</taxon>
        <taxon>Heterobranchia</taxon>
        <taxon>Euthyneura</taxon>
        <taxon>Panpulmonata</taxon>
        <taxon>Sacoglossa</taxon>
        <taxon>Placobranchoidea</taxon>
        <taxon>Plakobranchidae</taxon>
        <taxon>Elysia</taxon>
    </lineage>
</organism>
<evidence type="ECO:0000313" key="2">
    <source>
        <dbReference type="Proteomes" id="UP001283361"/>
    </source>
</evidence>
<sequence>MGVIYSNVQTFLTTSNQLSLPGSLGVQVFKCSLCLENFSLSVYHMDGGVTMVFEEMMGRGCNIPRSLATSGTTAVKGHCGRRFTHPYVLFTVDLDRARVVSRKAYRSESQKIIRPVNIGLLKLGTVIFARR</sequence>
<dbReference type="AlphaFoldDB" id="A0AAE0YDM2"/>
<reference evidence="1" key="1">
    <citation type="journal article" date="2023" name="G3 (Bethesda)">
        <title>A reference genome for the long-term kleptoplast-retaining sea slug Elysia crispata morphotype clarki.</title>
        <authorList>
            <person name="Eastman K.E."/>
            <person name="Pendleton A.L."/>
            <person name="Shaikh M.A."/>
            <person name="Suttiyut T."/>
            <person name="Ogas R."/>
            <person name="Tomko P."/>
            <person name="Gavelis G."/>
            <person name="Widhalm J.R."/>
            <person name="Wisecaver J.H."/>
        </authorList>
    </citation>
    <scope>NUCLEOTIDE SEQUENCE</scope>
    <source>
        <strain evidence="1">ECLA1</strain>
    </source>
</reference>
<dbReference type="Proteomes" id="UP001283361">
    <property type="component" value="Unassembled WGS sequence"/>
</dbReference>
<comment type="caution">
    <text evidence="1">The sequence shown here is derived from an EMBL/GenBank/DDBJ whole genome shotgun (WGS) entry which is preliminary data.</text>
</comment>